<dbReference type="AlphaFoldDB" id="A0A1I1QLP0"/>
<dbReference type="EMBL" id="FOLM01000011">
    <property type="protein sequence ID" value="SFD20758.1"/>
    <property type="molecule type" value="Genomic_DNA"/>
</dbReference>
<organism evidence="3 4">
    <name type="scientific">Streptomyces aidingensis</name>
    <dbReference type="NCBI Taxonomy" id="910347"/>
    <lineage>
        <taxon>Bacteria</taxon>
        <taxon>Bacillati</taxon>
        <taxon>Actinomycetota</taxon>
        <taxon>Actinomycetes</taxon>
        <taxon>Kitasatosporales</taxon>
        <taxon>Streptomycetaceae</taxon>
        <taxon>Streptomyces</taxon>
    </lineage>
</organism>
<feature type="transmembrane region" description="Helical" evidence="2">
    <location>
        <begin position="152"/>
        <end position="176"/>
    </location>
</feature>
<dbReference type="GO" id="GO:0005886">
    <property type="term" value="C:plasma membrane"/>
    <property type="evidence" value="ECO:0007669"/>
    <property type="project" value="UniProtKB-SubCell"/>
</dbReference>
<protein>
    <submittedName>
        <fullName evidence="3">ABC-2 type transport system permease protein</fullName>
    </submittedName>
</protein>
<dbReference type="OrthoDB" id="5495463at2"/>
<feature type="transmembrane region" description="Helical" evidence="2">
    <location>
        <begin position="111"/>
        <end position="131"/>
    </location>
</feature>
<name>A0A1I1QLP0_9ACTN</name>
<proteinExistence type="predicted"/>
<feature type="transmembrane region" description="Helical" evidence="2">
    <location>
        <begin position="289"/>
        <end position="310"/>
    </location>
</feature>
<accession>A0A1I1QLP0</accession>
<keyword evidence="2" id="KW-0812">Transmembrane</keyword>
<gene>
    <name evidence="3" type="ORF">SAMN05421773_11173</name>
</gene>
<keyword evidence="2" id="KW-0472">Membrane</keyword>
<keyword evidence="2" id="KW-1133">Transmembrane helix</keyword>
<dbReference type="Proteomes" id="UP000199207">
    <property type="component" value="Unassembled WGS sequence"/>
</dbReference>
<dbReference type="STRING" id="910347.SAMN05421773_11173"/>
<evidence type="ECO:0000256" key="2">
    <source>
        <dbReference type="SAM" id="Phobius"/>
    </source>
</evidence>
<reference evidence="3 4" key="1">
    <citation type="submission" date="2016-10" db="EMBL/GenBank/DDBJ databases">
        <authorList>
            <person name="de Groot N.N."/>
        </authorList>
    </citation>
    <scope>NUCLEOTIDE SEQUENCE [LARGE SCALE GENOMIC DNA]</scope>
    <source>
        <strain evidence="3 4">CGMCC 4.5739</strain>
    </source>
</reference>
<feature type="compositionally biased region" description="Low complexity" evidence="1">
    <location>
        <begin position="10"/>
        <end position="26"/>
    </location>
</feature>
<keyword evidence="4" id="KW-1185">Reference proteome</keyword>
<dbReference type="GO" id="GO:0140359">
    <property type="term" value="F:ABC-type transporter activity"/>
    <property type="evidence" value="ECO:0007669"/>
    <property type="project" value="InterPro"/>
</dbReference>
<feature type="transmembrane region" description="Helical" evidence="2">
    <location>
        <begin position="77"/>
        <end position="99"/>
    </location>
</feature>
<feature type="region of interest" description="Disordered" evidence="1">
    <location>
        <begin position="1"/>
        <end position="26"/>
    </location>
</feature>
<evidence type="ECO:0000313" key="3">
    <source>
        <dbReference type="EMBL" id="SFD20758.1"/>
    </source>
</evidence>
<evidence type="ECO:0000256" key="1">
    <source>
        <dbReference type="SAM" id="MobiDB-lite"/>
    </source>
</evidence>
<evidence type="ECO:0000313" key="4">
    <source>
        <dbReference type="Proteomes" id="UP000199207"/>
    </source>
</evidence>
<feature type="transmembrane region" description="Helical" evidence="2">
    <location>
        <begin position="221"/>
        <end position="245"/>
    </location>
</feature>
<sequence length="318" mass="33756">MQSDLGTGKAGAARADRAPGGAPERAQAPDARIMDIGYRAYGGERLGRSYARRSLFEHSLRGAYGLGRSARSKVLPFLFFAIVATPALVMVAVSVTVGIDELPIDYARYAVWMQPVIGLFLALAAPHMVSLDLRFRTVPLYFSRPIERLDYVAAKLTALTTALIIFTGAPVLILYIGALLAKMPFGEQTRGLAEGLAMTVVFAALHAAIALLVASFTPRRGFGVAAVIAVLTVPYFAATAVQFVAYDQGNDDLAMALGLFSPGTLIDGLQGLLFTDETDFPGNLAPDGAIAAAYPLVIVGLTALCCALLLRRYRKAGI</sequence>
<feature type="transmembrane region" description="Helical" evidence="2">
    <location>
        <begin position="196"/>
        <end position="214"/>
    </location>
</feature>